<sequence length="328" mass="37113">MDRSSKNSDRELAINELQNREQMAIKASMIGMIVNGALSFFKIFIAIITGSIAILADGIDTATDIITSLLTLIASKISNKPADESHPFGHEPAETIVTKVLSLVIIYAGIQVLKNAIQSLIIGNYMIENAKLVLWISLISIFTKYGLYKYKYRVGKRIKSSSFIADALNMRNDILTSFSVFIGIIFYLLFDITWVDPLVAIIVSMFIFRVGIRMFIETSDEFMGSSRELGEIYSNILEATKKFDNVFNPHKIRVRKAGYVYFVEMHIEVDEKMTIREANDIASQVEKEIKKVNPYIKDVIIHVEPLGNKEKEGYGLDEKSIKRIFGNK</sequence>
<dbReference type="AlphaFoldDB" id="A0A0C7P0U2"/>
<evidence type="ECO:0000313" key="11">
    <source>
        <dbReference type="Proteomes" id="UP000032809"/>
    </source>
</evidence>
<evidence type="ECO:0000256" key="2">
    <source>
        <dbReference type="ARBA" id="ARBA00008114"/>
    </source>
</evidence>
<dbReference type="RefSeq" id="WP_052670297.1">
    <property type="nucleotide sequence ID" value="NZ_LN824141.1"/>
</dbReference>
<dbReference type="InterPro" id="IPR027469">
    <property type="entry name" value="Cation_efflux_TMD_sf"/>
</dbReference>
<dbReference type="SUPFAM" id="SSF161111">
    <property type="entry name" value="Cation efflux protein transmembrane domain-like"/>
    <property type="match status" value="1"/>
</dbReference>
<keyword evidence="3" id="KW-0813">Transport</keyword>
<comment type="subcellular location">
    <subcellularLocation>
        <location evidence="1">Membrane</location>
        <topology evidence="1">Multi-pass membrane protein</topology>
    </subcellularLocation>
</comment>
<evidence type="ECO:0000259" key="8">
    <source>
        <dbReference type="Pfam" id="PF01545"/>
    </source>
</evidence>
<dbReference type="SUPFAM" id="SSF160240">
    <property type="entry name" value="Cation efflux protein cytoplasmic domain-like"/>
    <property type="match status" value="1"/>
</dbReference>
<feature type="transmembrane region" description="Helical" evidence="7">
    <location>
        <begin position="132"/>
        <end position="152"/>
    </location>
</feature>
<dbReference type="GO" id="GO:0008324">
    <property type="term" value="F:monoatomic cation transmembrane transporter activity"/>
    <property type="evidence" value="ECO:0007669"/>
    <property type="project" value="InterPro"/>
</dbReference>
<dbReference type="PANTHER" id="PTHR43840:SF50">
    <property type="entry name" value="MANGANESE EFFLUX SYSTEM PROTEIN MNES"/>
    <property type="match status" value="1"/>
</dbReference>
<dbReference type="Proteomes" id="UP000032809">
    <property type="component" value="Chromosome I"/>
</dbReference>
<evidence type="ECO:0000256" key="4">
    <source>
        <dbReference type="ARBA" id="ARBA00022692"/>
    </source>
</evidence>
<proteinExistence type="inferred from homology"/>
<dbReference type="InterPro" id="IPR036837">
    <property type="entry name" value="Cation_efflux_CTD_sf"/>
</dbReference>
<dbReference type="NCBIfam" id="TIGR01297">
    <property type="entry name" value="CDF"/>
    <property type="match status" value="1"/>
</dbReference>
<dbReference type="InterPro" id="IPR050291">
    <property type="entry name" value="CDF_Transporter"/>
</dbReference>
<dbReference type="InterPro" id="IPR002524">
    <property type="entry name" value="Cation_efflux"/>
</dbReference>
<accession>A0A0C7P0U2</accession>
<dbReference type="KEGG" id="dtn:DTL3_0534"/>
<evidence type="ECO:0000259" key="9">
    <source>
        <dbReference type="Pfam" id="PF16916"/>
    </source>
</evidence>
<dbReference type="PANTHER" id="PTHR43840">
    <property type="entry name" value="MITOCHONDRIAL METAL TRANSPORTER 1-RELATED"/>
    <property type="match status" value="1"/>
</dbReference>
<dbReference type="PATRIC" id="fig|1006576.9.peg.523"/>
<dbReference type="HOGENOM" id="CLU_013430_3_3_0"/>
<dbReference type="Gene3D" id="1.20.1510.10">
    <property type="entry name" value="Cation efflux protein transmembrane domain"/>
    <property type="match status" value="1"/>
</dbReference>
<dbReference type="InterPro" id="IPR027470">
    <property type="entry name" value="Cation_efflux_CTD"/>
</dbReference>
<dbReference type="Pfam" id="PF16916">
    <property type="entry name" value="ZT_dimer"/>
    <property type="match status" value="1"/>
</dbReference>
<keyword evidence="11" id="KW-1185">Reference proteome</keyword>
<dbReference type="Pfam" id="PF01545">
    <property type="entry name" value="Cation_efflux"/>
    <property type="match status" value="1"/>
</dbReference>
<dbReference type="FunFam" id="1.20.1510.10:FF:000006">
    <property type="entry name" value="Divalent cation efflux transporter"/>
    <property type="match status" value="1"/>
</dbReference>
<gene>
    <name evidence="10" type="ORF">DTL3_0534</name>
</gene>
<feature type="transmembrane region" description="Helical" evidence="7">
    <location>
        <begin position="198"/>
        <end position="216"/>
    </location>
</feature>
<evidence type="ECO:0000256" key="5">
    <source>
        <dbReference type="ARBA" id="ARBA00022989"/>
    </source>
</evidence>
<evidence type="ECO:0000256" key="1">
    <source>
        <dbReference type="ARBA" id="ARBA00004141"/>
    </source>
</evidence>
<comment type="similarity">
    <text evidence="2">Belongs to the cation diffusion facilitator (CDF) transporter (TC 2.A.4) family.</text>
</comment>
<evidence type="ECO:0000256" key="7">
    <source>
        <dbReference type="SAM" id="Phobius"/>
    </source>
</evidence>
<dbReference type="EMBL" id="LN824141">
    <property type="protein sequence ID" value="CEP77855.1"/>
    <property type="molecule type" value="Genomic_DNA"/>
</dbReference>
<name>A0A0C7P0U2_DEFTU</name>
<evidence type="ECO:0000256" key="3">
    <source>
        <dbReference type="ARBA" id="ARBA00022448"/>
    </source>
</evidence>
<dbReference type="InterPro" id="IPR058533">
    <property type="entry name" value="Cation_efflux_TM"/>
</dbReference>
<feature type="transmembrane region" description="Helical" evidence="7">
    <location>
        <begin position="173"/>
        <end position="192"/>
    </location>
</feature>
<dbReference type="Gene3D" id="3.30.70.1350">
    <property type="entry name" value="Cation efflux protein, cytoplasmic domain"/>
    <property type="match status" value="1"/>
</dbReference>
<feature type="transmembrane region" description="Helical" evidence="7">
    <location>
        <begin position="30"/>
        <end position="56"/>
    </location>
</feature>
<keyword evidence="5 7" id="KW-1133">Transmembrane helix</keyword>
<dbReference type="GO" id="GO:0016020">
    <property type="term" value="C:membrane"/>
    <property type="evidence" value="ECO:0007669"/>
    <property type="project" value="UniProtKB-SubCell"/>
</dbReference>
<keyword evidence="4 7" id="KW-0812">Transmembrane</keyword>
<dbReference type="OrthoDB" id="9806522at2"/>
<dbReference type="STRING" id="1006576.DTL3_0534"/>
<reference evidence="11" key="1">
    <citation type="submission" date="2014-11" db="EMBL/GenBank/DDBJ databases">
        <authorList>
            <person name="Wibberg D."/>
        </authorList>
    </citation>
    <scope>NUCLEOTIDE SEQUENCE [LARGE SCALE GENOMIC DNA]</scope>
    <source>
        <strain evidence="11">L3</strain>
    </source>
</reference>
<evidence type="ECO:0000313" key="10">
    <source>
        <dbReference type="EMBL" id="CEP77855.1"/>
    </source>
</evidence>
<feature type="domain" description="Cation efflux protein transmembrane" evidence="8">
    <location>
        <begin position="29"/>
        <end position="222"/>
    </location>
</feature>
<feature type="domain" description="Cation efflux protein cytoplasmic" evidence="9">
    <location>
        <begin position="231"/>
        <end position="305"/>
    </location>
</feature>
<keyword evidence="6 7" id="KW-0472">Membrane</keyword>
<protein>
    <submittedName>
        <fullName evidence="10">Putative Co/Zn/Cd cation transporters</fullName>
    </submittedName>
</protein>
<organism evidence="10 11">
    <name type="scientific">Defluviitoga tunisiensis</name>
    <dbReference type="NCBI Taxonomy" id="1006576"/>
    <lineage>
        <taxon>Bacteria</taxon>
        <taxon>Thermotogati</taxon>
        <taxon>Thermotogota</taxon>
        <taxon>Thermotogae</taxon>
        <taxon>Petrotogales</taxon>
        <taxon>Petrotogaceae</taxon>
        <taxon>Defluviitoga</taxon>
    </lineage>
</organism>
<evidence type="ECO:0000256" key="6">
    <source>
        <dbReference type="ARBA" id="ARBA00023136"/>
    </source>
</evidence>